<dbReference type="EMBL" id="QTJW01000003">
    <property type="protein sequence ID" value="RGD71609.1"/>
    <property type="molecule type" value="Genomic_DNA"/>
</dbReference>
<gene>
    <name evidence="14" type="ORF">DWX31_04820</name>
</gene>
<feature type="transmembrane region" description="Helical" evidence="11">
    <location>
        <begin position="12"/>
        <end position="31"/>
    </location>
</feature>
<evidence type="ECO:0000256" key="2">
    <source>
        <dbReference type="ARBA" id="ARBA00004370"/>
    </source>
</evidence>
<dbReference type="GO" id="GO:0005886">
    <property type="term" value="C:plasma membrane"/>
    <property type="evidence" value="ECO:0007669"/>
    <property type="project" value="TreeGrafter"/>
</dbReference>
<dbReference type="Pfam" id="PF02518">
    <property type="entry name" value="HATPase_c"/>
    <property type="match status" value="1"/>
</dbReference>
<evidence type="ECO:0000256" key="3">
    <source>
        <dbReference type="ARBA" id="ARBA00012438"/>
    </source>
</evidence>
<dbReference type="OrthoDB" id="9786919at2"/>
<evidence type="ECO:0000256" key="5">
    <source>
        <dbReference type="ARBA" id="ARBA00022679"/>
    </source>
</evidence>
<dbReference type="InterPro" id="IPR036890">
    <property type="entry name" value="HATPase_C_sf"/>
</dbReference>
<evidence type="ECO:0000256" key="4">
    <source>
        <dbReference type="ARBA" id="ARBA00022553"/>
    </source>
</evidence>
<dbReference type="Proteomes" id="UP000261023">
    <property type="component" value="Unassembled WGS sequence"/>
</dbReference>
<protein>
    <recommendedName>
        <fullName evidence="3">histidine kinase</fullName>
        <ecNumber evidence="3">2.7.13.3</ecNumber>
    </recommendedName>
</protein>
<dbReference type="PANTHER" id="PTHR45436">
    <property type="entry name" value="SENSOR HISTIDINE KINASE YKOH"/>
    <property type="match status" value="1"/>
</dbReference>
<feature type="transmembrane region" description="Helical" evidence="11">
    <location>
        <begin position="77"/>
        <end position="97"/>
    </location>
</feature>
<dbReference type="InterPro" id="IPR005467">
    <property type="entry name" value="His_kinase_dom"/>
</dbReference>
<name>A0A3E3DRQ3_9FIRM</name>
<comment type="subcellular location">
    <subcellularLocation>
        <location evidence="2">Membrane</location>
    </subcellularLocation>
</comment>
<proteinExistence type="predicted"/>
<feature type="domain" description="Histidine kinase" evidence="12">
    <location>
        <begin position="162"/>
        <end position="372"/>
    </location>
</feature>
<evidence type="ECO:0000256" key="6">
    <source>
        <dbReference type="ARBA" id="ARBA00022692"/>
    </source>
</evidence>
<dbReference type="InterPro" id="IPR050428">
    <property type="entry name" value="TCS_sensor_his_kinase"/>
</dbReference>
<dbReference type="SUPFAM" id="SSF55874">
    <property type="entry name" value="ATPase domain of HSP90 chaperone/DNA topoisomerase II/histidine kinase"/>
    <property type="match status" value="1"/>
</dbReference>
<dbReference type="InterPro" id="IPR003660">
    <property type="entry name" value="HAMP_dom"/>
</dbReference>
<dbReference type="PANTHER" id="PTHR45436:SF5">
    <property type="entry name" value="SENSOR HISTIDINE KINASE TRCS"/>
    <property type="match status" value="1"/>
</dbReference>
<dbReference type="Pfam" id="PF00512">
    <property type="entry name" value="HisKA"/>
    <property type="match status" value="1"/>
</dbReference>
<organism evidence="14 15">
    <name type="scientific">Hungatella hathewayi</name>
    <dbReference type="NCBI Taxonomy" id="154046"/>
    <lineage>
        <taxon>Bacteria</taxon>
        <taxon>Bacillati</taxon>
        <taxon>Bacillota</taxon>
        <taxon>Clostridia</taxon>
        <taxon>Lachnospirales</taxon>
        <taxon>Lachnospiraceae</taxon>
        <taxon>Hungatella</taxon>
    </lineage>
</organism>
<evidence type="ECO:0000256" key="11">
    <source>
        <dbReference type="SAM" id="Phobius"/>
    </source>
</evidence>
<dbReference type="GO" id="GO:0000155">
    <property type="term" value="F:phosphorelay sensor kinase activity"/>
    <property type="evidence" value="ECO:0007669"/>
    <property type="project" value="InterPro"/>
</dbReference>
<dbReference type="CDD" id="cd06225">
    <property type="entry name" value="HAMP"/>
    <property type="match status" value="1"/>
</dbReference>
<dbReference type="Gene3D" id="6.10.340.10">
    <property type="match status" value="1"/>
</dbReference>
<dbReference type="EC" id="2.7.13.3" evidence="3"/>
<accession>A0A3E3DRQ3</accession>
<dbReference type="PROSITE" id="PS50885">
    <property type="entry name" value="HAMP"/>
    <property type="match status" value="1"/>
</dbReference>
<feature type="domain" description="HAMP" evidence="13">
    <location>
        <begin position="101"/>
        <end position="154"/>
    </location>
</feature>
<dbReference type="SUPFAM" id="SSF158472">
    <property type="entry name" value="HAMP domain-like"/>
    <property type="match status" value="1"/>
</dbReference>
<dbReference type="Pfam" id="PF00672">
    <property type="entry name" value="HAMP"/>
    <property type="match status" value="1"/>
</dbReference>
<evidence type="ECO:0000256" key="7">
    <source>
        <dbReference type="ARBA" id="ARBA00022777"/>
    </source>
</evidence>
<comment type="caution">
    <text evidence="14">The sequence shown here is derived from an EMBL/GenBank/DDBJ whole genome shotgun (WGS) entry which is preliminary data.</text>
</comment>
<evidence type="ECO:0000313" key="14">
    <source>
        <dbReference type="EMBL" id="RGD71609.1"/>
    </source>
</evidence>
<evidence type="ECO:0000259" key="13">
    <source>
        <dbReference type="PROSITE" id="PS50885"/>
    </source>
</evidence>
<evidence type="ECO:0000256" key="9">
    <source>
        <dbReference type="ARBA" id="ARBA00023012"/>
    </source>
</evidence>
<keyword evidence="6 11" id="KW-0812">Transmembrane</keyword>
<dbReference type="PROSITE" id="PS51257">
    <property type="entry name" value="PROKAR_LIPOPROTEIN"/>
    <property type="match status" value="1"/>
</dbReference>
<dbReference type="PROSITE" id="PS50109">
    <property type="entry name" value="HIS_KIN"/>
    <property type="match status" value="1"/>
</dbReference>
<dbReference type="FunFam" id="3.30.565.10:FF:000006">
    <property type="entry name" value="Sensor histidine kinase WalK"/>
    <property type="match status" value="1"/>
</dbReference>
<dbReference type="RefSeq" id="WP_034562170.1">
    <property type="nucleotide sequence ID" value="NZ_QTJW01000003.1"/>
</dbReference>
<dbReference type="Gene3D" id="1.10.287.130">
    <property type="match status" value="1"/>
</dbReference>
<keyword evidence="8 11" id="KW-1133">Transmembrane helix</keyword>
<comment type="catalytic activity">
    <reaction evidence="1">
        <text>ATP + protein L-histidine = ADP + protein N-phospho-L-histidine.</text>
        <dbReference type="EC" id="2.7.13.3"/>
    </reaction>
</comment>
<dbReference type="InterPro" id="IPR004358">
    <property type="entry name" value="Sig_transdc_His_kin-like_C"/>
</dbReference>
<evidence type="ECO:0000313" key="15">
    <source>
        <dbReference type="Proteomes" id="UP000261023"/>
    </source>
</evidence>
<keyword evidence="7 14" id="KW-0418">Kinase</keyword>
<evidence type="ECO:0000256" key="1">
    <source>
        <dbReference type="ARBA" id="ARBA00000085"/>
    </source>
</evidence>
<dbReference type="AlphaFoldDB" id="A0A3E3DRQ3"/>
<dbReference type="CDD" id="cd00075">
    <property type="entry name" value="HATPase"/>
    <property type="match status" value="1"/>
</dbReference>
<sequence>MKKYTLQIRITVFVGLIMVISCLLLTVNSLVSARSYYGHYVELLEEGMIEYDPALPEGELPQALNSESRYQDISRRFSAQSVVVMVLIAFLALAFTYRATGQVLKPLKELTHMAHEINERHLDKRVSPNDAQGEVLELTKSFNRMLERLEEAFLIQKSFASNAAHELKTPLAVMKSSLQVLKMDPSPSENDYWEFINDTEESLERIIKTVEGLLALANMEQVEKESAVKLYPLIEAAVQELSVRAEEYGVTLSIAGDNDLQAQGSPSLLYRVFFNLIENAVKYNHDNGNVDITVKQEKGRACVVVEDNGIGMDEKDLSHIFEPFFRVDPSRSQSIPGSGLGLAVVRLIMERYDGEIEVESRKGVGTTFTVIL</sequence>
<dbReference type="InterPro" id="IPR003594">
    <property type="entry name" value="HATPase_dom"/>
</dbReference>
<dbReference type="CDD" id="cd00082">
    <property type="entry name" value="HisKA"/>
    <property type="match status" value="1"/>
</dbReference>
<dbReference type="SUPFAM" id="SSF47384">
    <property type="entry name" value="Homodimeric domain of signal transducing histidine kinase"/>
    <property type="match status" value="1"/>
</dbReference>
<keyword evidence="10 11" id="KW-0472">Membrane</keyword>
<dbReference type="Gene3D" id="3.30.565.10">
    <property type="entry name" value="Histidine kinase-like ATPase, C-terminal domain"/>
    <property type="match status" value="1"/>
</dbReference>
<evidence type="ECO:0000259" key="12">
    <source>
        <dbReference type="PROSITE" id="PS50109"/>
    </source>
</evidence>
<dbReference type="SMART" id="SM00388">
    <property type="entry name" value="HisKA"/>
    <property type="match status" value="1"/>
</dbReference>
<keyword evidence="9" id="KW-0902">Two-component regulatory system</keyword>
<keyword evidence="5" id="KW-0808">Transferase</keyword>
<evidence type="ECO:0000256" key="8">
    <source>
        <dbReference type="ARBA" id="ARBA00022989"/>
    </source>
</evidence>
<dbReference type="SMART" id="SM00387">
    <property type="entry name" value="HATPase_c"/>
    <property type="match status" value="1"/>
</dbReference>
<keyword evidence="4" id="KW-0597">Phosphoprotein</keyword>
<dbReference type="InterPro" id="IPR003661">
    <property type="entry name" value="HisK_dim/P_dom"/>
</dbReference>
<dbReference type="SMART" id="SM00304">
    <property type="entry name" value="HAMP"/>
    <property type="match status" value="1"/>
</dbReference>
<dbReference type="InterPro" id="IPR036097">
    <property type="entry name" value="HisK_dim/P_sf"/>
</dbReference>
<dbReference type="PRINTS" id="PR00344">
    <property type="entry name" value="BCTRLSENSOR"/>
</dbReference>
<evidence type="ECO:0000256" key="10">
    <source>
        <dbReference type="ARBA" id="ARBA00023136"/>
    </source>
</evidence>
<reference evidence="14 15" key="1">
    <citation type="submission" date="2018-08" db="EMBL/GenBank/DDBJ databases">
        <title>A genome reference for cultivated species of the human gut microbiota.</title>
        <authorList>
            <person name="Zou Y."/>
            <person name="Xue W."/>
            <person name="Luo G."/>
        </authorList>
    </citation>
    <scope>NUCLEOTIDE SEQUENCE [LARGE SCALE GENOMIC DNA]</scope>
    <source>
        <strain evidence="14 15">AF19-13AC</strain>
    </source>
</reference>